<dbReference type="Proteomes" id="UP000645217">
    <property type="component" value="Unassembled WGS sequence"/>
</dbReference>
<dbReference type="PROSITE" id="PS50943">
    <property type="entry name" value="HTH_CROC1"/>
    <property type="match status" value="1"/>
</dbReference>
<dbReference type="RefSeq" id="WP_189162664.1">
    <property type="nucleotide sequence ID" value="NZ_BMNT01000009.1"/>
</dbReference>
<dbReference type="InterPro" id="IPR010982">
    <property type="entry name" value="Lambda_DNA-bd_dom_sf"/>
</dbReference>
<feature type="domain" description="HTH cro/C1-type" evidence="1">
    <location>
        <begin position="37"/>
        <end position="64"/>
    </location>
</feature>
<sequence length="453" mass="48956">MPAPRKSIDRYKSMAHYFGSLVRDLRDSYERRVGKPLTVAQLAAKTGYSPSMLGAIERGRCLPDSGGRVQAIDDALCADGQLKTLWPLVQRLGNTTLDELATATNLTISGYRENGSGGILPQGDDMERRHLFQLAGLGVLAQSPLFGAGEPARQMFERVMKAADSRTAEDWHLTCADYLHAVLTRPPVSVRDDLVLDLTALNHAIARETTGQVTELQRAAAWMSALHANLLTRLGEYGASRRWWTLAHHAADASGDIDLGVWTRGTEAVFGLFGARAPETALTLARNAQALAGGRVTSGLMKAVAAEAQVLSLLGRGEEAQGRLRHLQELAGREVLGEKYGWRTEEVWLTASWVHSHVGTAEAGREARDQVLATSFAYQTSTSVRLHEAISTAKQGGHNEALRLTTQIVAGLAPGYRSQMILHTAGLVLGAVPMEKRAALPALGDYRVVVSSN</sequence>
<dbReference type="SUPFAM" id="SSF47413">
    <property type="entry name" value="lambda repressor-like DNA-binding domains"/>
    <property type="match status" value="1"/>
</dbReference>
<reference evidence="2" key="1">
    <citation type="journal article" date="2014" name="Int. J. Syst. Evol. Microbiol.">
        <title>Complete genome sequence of Corynebacterium casei LMG S-19264T (=DSM 44701T), isolated from a smear-ripened cheese.</title>
        <authorList>
            <consortium name="US DOE Joint Genome Institute (JGI-PGF)"/>
            <person name="Walter F."/>
            <person name="Albersmeier A."/>
            <person name="Kalinowski J."/>
            <person name="Ruckert C."/>
        </authorList>
    </citation>
    <scope>NUCLEOTIDE SEQUENCE</scope>
    <source>
        <strain evidence="2">JCM 13064</strain>
    </source>
</reference>
<evidence type="ECO:0000313" key="3">
    <source>
        <dbReference type="Proteomes" id="UP000645217"/>
    </source>
</evidence>
<reference evidence="2" key="2">
    <citation type="submission" date="2020-09" db="EMBL/GenBank/DDBJ databases">
        <authorList>
            <person name="Sun Q."/>
            <person name="Ohkuma M."/>
        </authorList>
    </citation>
    <scope>NUCLEOTIDE SEQUENCE</scope>
    <source>
        <strain evidence="2">JCM 13064</strain>
    </source>
</reference>
<name>A0A917VGX8_9ACTN</name>
<dbReference type="AlphaFoldDB" id="A0A917VGX8"/>
<dbReference type="EMBL" id="BMNT01000009">
    <property type="protein sequence ID" value="GGK77062.1"/>
    <property type="molecule type" value="Genomic_DNA"/>
</dbReference>
<dbReference type="Pfam" id="PF13560">
    <property type="entry name" value="HTH_31"/>
    <property type="match status" value="1"/>
</dbReference>
<dbReference type="GO" id="GO:0003677">
    <property type="term" value="F:DNA binding"/>
    <property type="evidence" value="ECO:0007669"/>
    <property type="project" value="InterPro"/>
</dbReference>
<dbReference type="CDD" id="cd00093">
    <property type="entry name" value="HTH_XRE"/>
    <property type="match status" value="1"/>
</dbReference>
<accession>A0A917VGX8</accession>
<evidence type="ECO:0000313" key="2">
    <source>
        <dbReference type="EMBL" id="GGK77062.1"/>
    </source>
</evidence>
<comment type="caution">
    <text evidence="2">The sequence shown here is derived from an EMBL/GenBank/DDBJ whole genome shotgun (WGS) entry which is preliminary data.</text>
</comment>
<gene>
    <name evidence="2" type="ORF">GCM10007964_19750</name>
</gene>
<organism evidence="2 3">
    <name type="scientific">Sphaerisporangium melleum</name>
    <dbReference type="NCBI Taxonomy" id="321316"/>
    <lineage>
        <taxon>Bacteria</taxon>
        <taxon>Bacillati</taxon>
        <taxon>Actinomycetota</taxon>
        <taxon>Actinomycetes</taxon>
        <taxon>Streptosporangiales</taxon>
        <taxon>Streptosporangiaceae</taxon>
        <taxon>Sphaerisporangium</taxon>
    </lineage>
</organism>
<proteinExistence type="predicted"/>
<protein>
    <recommendedName>
        <fullName evidence="1">HTH cro/C1-type domain-containing protein</fullName>
    </recommendedName>
</protein>
<keyword evidence="3" id="KW-1185">Reference proteome</keyword>
<evidence type="ECO:0000259" key="1">
    <source>
        <dbReference type="PROSITE" id="PS50943"/>
    </source>
</evidence>
<dbReference type="Gene3D" id="1.10.260.40">
    <property type="entry name" value="lambda repressor-like DNA-binding domains"/>
    <property type="match status" value="1"/>
</dbReference>
<dbReference type="InterPro" id="IPR001387">
    <property type="entry name" value="Cro/C1-type_HTH"/>
</dbReference>